<feature type="signal peptide" evidence="1">
    <location>
        <begin position="1"/>
        <end position="24"/>
    </location>
</feature>
<proteinExistence type="predicted"/>
<evidence type="ECO:0000313" key="3">
    <source>
        <dbReference type="Proteomes" id="UP000002852"/>
    </source>
</evidence>
<evidence type="ECO:0000313" key="2">
    <source>
        <dbReference type="Ensembl" id="ENSXMAP00000028709.1"/>
    </source>
</evidence>
<dbReference type="Gene3D" id="1.25.40.430">
    <property type="match status" value="1"/>
</dbReference>
<dbReference type="AlphaFoldDB" id="A0A3B5QEQ3"/>
<reference evidence="3" key="2">
    <citation type="journal article" date="2013" name="Nat. Genet.">
        <title>The genome of the platyfish, Xiphophorus maculatus, provides insights into evolutionary adaptation and several complex traits.</title>
        <authorList>
            <person name="Schartl M."/>
            <person name="Walter R.B."/>
            <person name="Shen Y."/>
            <person name="Garcia T."/>
            <person name="Catchen J."/>
            <person name="Amores A."/>
            <person name="Braasch I."/>
            <person name="Chalopin D."/>
            <person name="Volff J.N."/>
            <person name="Lesch K.P."/>
            <person name="Bisazza A."/>
            <person name="Minx P."/>
            <person name="Hillier L."/>
            <person name="Wilson R.K."/>
            <person name="Fuerstenberg S."/>
            <person name="Boore J."/>
            <person name="Searle S."/>
            <person name="Postlethwait J.H."/>
            <person name="Warren W.C."/>
        </authorList>
    </citation>
    <scope>NUCLEOTIDE SEQUENCE [LARGE SCALE GENOMIC DNA]</scope>
    <source>
        <strain evidence="3">JP 163 A</strain>
    </source>
</reference>
<keyword evidence="1" id="KW-0732">Signal</keyword>
<reference evidence="3" key="1">
    <citation type="submission" date="2012-01" db="EMBL/GenBank/DDBJ databases">
        <authorList>
            <person name="Walter R."/>
            <person name="Schartl M."/>
            <person name="Warren W."/>
        </authorList>
    </citation>
    <scope>NUCLEOTIDE SEQUENCE [LARGE SCALE GENOMIC DNA]</scope>
    <source>
        <strain evidence="3">JP 163 A</strain>
    </source>
</reference>
<organism evidence="2 3">
    <name type="scientific">Xiphophorus maculatus</name>
    <name type="common">Southern platyfish</name>
    <name type="synonym">Platypoecilus maculatus</name>
    <dbReference type="NCBI Taxonomy" id="8083"/>
    <lineage>
        <taxon>Eukaryota</taxon>
        <taxon>Metazoa</taxon>
        <taxon>Chordata</taxon>
        <taxon>Craniata</taxon>
        <taxon>Vertebrata</taxon>
        <taxon>Euteleostomi</taxon>
        <taxon>Actinopterygii</taxon>
        <taxon>Neopterygii</taxon>
        <taxon>Teleostei</taxon>
        <taxon>Neoteleostei</taxon>
        <taxon>Acanthomorphata</taxon>
        <taxon>Ovalentaria</taxon>
        <taxon>Atherinomorphae</taxon>
        <taxon>Cyprinodontiformes</taxon>
        <taxon>Poeciliidae</taxon>
        <taxon>Poeciliinae</taxon>
        <taxon>Xiphophorus</taxon>
    </lineage>
</organism>
<sequence length="78" mass="9091">MMKVRFCCNPWCWKLTAALYLAWARHFEQKGMKDQADAVYLKALENQAQPHHRLRPAGPVRLHTVHSQNAVQRRLLPG</sequence>
<dbReference type="GeneTree" id="ENSGT00940000177253"/>
<accession>A0A3B5QEQ3</accession>
<dbReference type="Proteomes" id="UP000002852">
    <property type="component" value="Unassembled WGS sequence"/>
</dbReference>
<name>A0A3B5QEQ3_XIPMA</name>
<feature type="chain" id="PRO_5017424594" description="BUB1 N-terminal domain-containing protein" evidence="1">
    <location>
        <begin position="25"/>
        <end position="78"/>
    </location>
</feature>
<evidence type="ECO:0000256" key="1">
    <source>
        <dbReference type="SAM" id="SignalP"/>
    </source>
</evidence>
<protein>
    <recommendedName>
        <fullName evidence="4">BUB1 N-terminal domain-containing protein</fullName>
    </recommendedName>
</protein>
<dbReference type="InParanoid" id="A0A3B5QEQ3"/>
<keyword evidence="3" id="KW-1185">Reference proteome</keyword>
<dbReference type="STRING" id="8083.ENSXMAP00000028709"/>
<dbReference type="Ensembl" id="ENSXMAT00000033979.1">
    <property type="protein sequence ID" value="ENSXMAP00000028709.1"/>
    <property type="gene ID" value="ENSXMAG00000021778.1"/>
</dbReference>
<reference evidence="2" key="4">
    <citation type="submission" date="2025-09" db="UniProtKB">
        <authorList>
            <consortium name="Ensembl"/>
        </authorList>
    </citation>
    <scope>IDENTIFICATION</scope>
    <source>
        <strain evidence="2">JP 163 A</strain>
    </source>
</reference>
<evidence type="ECO:0008006" key="4">
    <source>
        <dbReference type="Google" id="ProtNLM"/>
    </source>
</evidence>
<reference evidence="2" key="3">
    <citation type="submission" date="2025-08" db="UniProtKB">
        <authorList>
            <consortium name="Ensembl"/>
        </authorList>
    </citation>
    <scope>IDENTIFICATION</scope>
    <source>
        <strain evidence="2">JP 163 A</strain>
    </source>
</reference>